<dbReference type="GO" id="GO:0005524">
    <property type="term" value="F:ATP binding"/>
    <property type="evidence" value="ECO:0007669"/>
    <property type="project" value="InterPro"/>
</dbReference>
<evidence type="ECO:0000313" key="3">
    <source>
        <dbReference type="Proteomes" id="UP000017973"/>
    </source>
</evidence>
<dbReference type="eggNOG" id="COG1061">
    <property type="taxonomic scope" value="Bacteria"/>
</dbReference>
<dbReference type="AlphaFoldDB" id="V6M5C4"/>
<dbReference type="Gene3D" id="3.40.50.300">
    <property type="entry name" value="P-loop containing nucleotide triphosphate hydrolases"/>
    <property type="match status" value="1"/>
</dbReference>
<dbReference type="Proteomes" id="UP000017973">
    <property type="component" value="Unassembled WGS sequence"/>
</dbReference>
<dbReference type="SUPFAM" id="SSF52540">
    <property type="entry name" value="P-loop containing nucleoside triphosphate hydrolases"/>
    <property type="match status" value="1"/>
</dbReference>
<dbReference type="PANTHER" id="PTHR47396:SF1">
    <property type="entry name" value="ATP-DEPENDENT HELICASE IRC3-RELATED"/>
    <property type="match status" value="1"/>
</dbReference>
<dbReference type="PATRIC" id="fig|1408254.3.peg.2896"/>
<dbReference type="PROSITE" id="PS51192">
    <property type="entry name" value="HELICASE_ATP_BIND_1"/>
    <property type="match status" value="1"/>
</dbReference>
<evidence type="ECO:0000259" key="1">
    <source>
        <dbReference type="PROSITE" id="PS51192"/>
    </source>
</evidence>
<protein>
    <recommendedName>
        <fullName evidence="1">Helicase ATP-binding domain-containing protein</fullName>
    </recommendedName>
</protein>
<dbReference type="InterPro" id="IPR014001">
    <property type="entry name" value="Helicase_ATP-bd"/>
</dbReference>
<dbReference type="InterPro" id="IPR006935">
    <property type="entry name" value="Helicase/UvrB_N"/>
</dbReference>
<gene>
    <name evidence="2" type="ORF">T458_14825</name>
</gene>
<organism evidence="2 3">
    <name type="scientific">Brevibacillus panacihumi W25</name>
    <dbReference type="NCBI Taxonomy" id="1408254"/>
    <lineage>
        <taxon>Bacteria</taxon>
        <taxon>Bacillati</taxon>
        <taxon>Bacillota</taxon>
        <taxon>Bacilli</taxon>
        <taxon>Bacillales</taxon>
        <taxon>Paenibacillaceae</taxon>
        <taxon>Brevibacillus</taxon>
    </lineage>
</organism>
<keyword evidence="3" id="KW-1185">Reference proteome</keyword>
<dbReference type="STRING" id="1408254.T458_14825"/>
<dbReference type="PANTHER" id="PTHR47396">
    <property type="entry name" value="TYPE I RESTRICTION ENZYME ECOKI R PROTEIN"/>
    <property type="match status" value="1"/>
</dbReference>
<dbReference type="RefSeq" id="WP_023556849.1">
    <property type="nucleotide sequence ID" value="NZ_KI629785.1"/>
</dbReference>
<dbReference type="Pfam" id="PF04851">
    <property type="entry name" value="ResIII"/>
    <property type="match status" value="1"/>
</dbReference>
<dbReference type="GO" id="GO:0005829">
    <property type="term" value="C:cytosol"/>
    <property type="evidence" value="ECO:0007669"/>
    <property type="project" value="TreeGrafter"/>
</dbReference>
<comment type="caution">
    <text evidence="2">The sequence shown here is derived from an EMBL/GenBank/DDBJ whole genome shotgun (WGS) entry which is preliminary data.</text>
</comment>
<dbReference type="GO" id="GO:0003677">
    <property type="term" value="F:DNA binding"/>
    <property type="evidence" value="ECO:0007669"/>
    <property type="project" value="InterPro"/>
</dbReference>
<dbReference type="GO" id="GO:0016787">
    <property type="term" value="F:hydrolase activity"/>
    <property type="evidence" value="ECO:0007669"/>
    <property type="project" value="InterPro"/>
</dbReference>
<dbReference type="InterPro" id="IPR050742">
    <property type="entry name" value="Helicase_Restrict-Modif_Enz"/>
</dbReference>
<proteinExistence type="predicted"/>
<dbReference type="EMBL" id="AYJU01000017">
    <property type="protein sequence ID" value="EST53806.1"/>
    <property type="molecule type" value="Genomic_DNA"/>
</dbReference>
<feature type="domain" description="Helicase ATP-binding" evidence="1">
    <location>
        <begin position="148"/>
        <end position="319"/>
    </location>
</feature>
<dbReference type="InterPro" id="IPR027417">
    <property type="entry name" value="P-loop_NTPase"/>
</dbReference>
<dbReference type="SMART" id="SM00487">
    <property type="entry name" value="DEXDc"/>
    <property type="match status" value="1"/>
</dbReference>
<dbReference type="HOGENOM" id="CLU_720937_0_0_9"/>
<sequence length="383" mass="43484">METIELTLPAIYTIDVTIHKNKIRQLLVPEEKGIFLVSNYNENRVKGYLLTNETGEKLLAITNSAQAPESFEKALKLNGNLPSLGNLKWIKHPSLNQDMNDRSIDNWVHARNSWVGSFLFKSELKENGYIYQEGLRPPQIGAIHATLSHWIVSDKPATIVMPTGTGKTETMLGLLVANKCRKLLVVVPTDPLRNQIAEKFIGFGVLKQFGVISDHAHYPVVGVLMHKPKTFHEVDDLFSLCNVVITTMSIAGGIATELQDRMASHCSHLFIDEAHHIAAPTWANFRGKFKEKHIVQFTATPFRNDGKHIDGKVIFNYPLEKAQREGYFRKINFYPVLEFSSEMSDKTIAERAVEQLRNDLKNGYDHLLSKRLIRQWIETSLKL</sequence>
<accession>V6M5C4</accession>
<reference evidence="2 3" key="1">
    <citation type="journal article" date="2014" name="Genome Announc.">
        <title>Draft Genome Sequence of Brevibacillus panacihumi Strain W25, a Halotolerant Hydrocarbon-Degrading Bacterium.</title>
        <authorList>
            <person name="Wang X."/>
            <person name="Jin D."/>
            <person name="Zhou L."/>
            <person name="Wu L."/>
            <person name="An W."/>
            <person name="Chen Y."/>
            <person name="Zhao L."/>
        </authorList>
    </citation>
    <scope>NUCLEOTIDE SEQUENCE [LARGE SCALE GENOMIC DNA]</scope>
    <source>
        <strain evidence="2 3">W25</strain>
    </source>
</reference>
<evidence type="ECO:0000313" key="2">
    <source>
        <dbReference type="EMBL" id="EST53806.1"/>
    </source>
</evidence>
<dbReference type="CDD" id="cd17926">
    <property type="entry name" value="DEXHc_RE"/>
    <property type="match status" value="1"/>
</dbReference>
<name>V6M5C4_9BACL</name>